<dbReference type="Proteomes" id="UP001497522">
    <property type="component" value="Chromosome 1"/>
</dbReference>
<dbReference type="EMBL" id="OZ023702">
    <property type="protein sequence ID" value="CAK9859011.1"/>
    <property type="molecule type" value="Genomic_DNA"/>
</dbReference>
<evidence type="ECO:0000313" key="3">
    <source>
        <dbReference type="Proteomes" id="UP001497522"/>
    </source>
</evidence>
<proteinExistence type="predicted"/>
<gene>
    <name evidence="2" type="ORF">CSSPJE1EN2_LOCUS2006</name>
</gene>
<feature type="region of interest" description="Disordered" evidence="1">
    <location>
        <begin position="21"/>
        <end position="48"/>
    </location>
</feature>
<name>A0ABP1A921_9BRYO</name>
<organism evidence="2 3">
    <name type="scientific">Sphagnum jensenii</name>
    <dbReference type="NCBI Taxonomy" id="128206"/>
    <lineage>
        <taxon>Eukaryota</taxon>
        <taxon>Viridiplantae</taxon>
        <taxon>Streptophyta</taxon>
        <taxon>Embryophyta</taxon>
        <taxon>Bryophyta</taxon>
        <taxon>Sphagnophytina</taxon>
        <taxon>Sphagnopsida</taxon>
        <taxon>Sphagnales</taxon>
        <taxon>Sphagnaceae</taxon>
        <taxon>Sphagnum</taxon>
    </lineage>
</organism>
<keyword evidence="3" id="KW-1185">Reference proteome</keyword>
<evidence type="ECO:0000256" key="1">
    <source>
        <dbReference type="SAM" id="MobiDB-lite"/>
    </source>
</evidence>
<evidence type="ECO:0000313" key="2">
    <source>
        <dbReference type="EMBL" id="CAK9859011.1"/>
    </source>
</evidence>
<reference evidence="2 3" key="1">
    <citation type="submission" date="2024-03" db="EMBL/GenBank/DDBJ databases">
        <authorList>
            <consortium name="ELIXIR-Norway"/>
            <consortium name="Elixir Norway"/>
        </authorList>
    </citation>
    <scope>NUCLEOTIDE SEQUENCE [LARGE SCALE GENOMIC DNA]</scope>
</reference>
<protein>
    <submittedName>
        <fullName evidence="2">Uncharacterized protein</fullName>
    </submittedName>
</protein>
<sequence length="126" mass="13951">MANQAFNISSSLSLSLSLCKGEKKHKNNPPTSTPLCVGLGRQEREKGHDEDGLPRYGFLLRRIPMCFAILLPLLLRRIAMSLQLAAKGLQYRSNRRMKSIECLAVWDGHKALLCGLHVCGGFGTTQ</sequence>
<accession>A0ABP1A921</accession>